<gene>
    <name evidence="1" type="ORF">METZ01_LOCUS145301</name>
</gene>
<accession>A0A381ZUE9</accession>
<reference evidence="1" key="1">
    <citation type="submission" date="2018-05" db="EMBL/GenBank/DDBJ databases">
        <authorList>
            <person name="Lanie J.A."/>
            <person name="Ng W.-L."/>
            <person name="Kazmierczak K.M."/>
            <person name="Andrzejewski T.M."/>
            <person name="Davidsen T.M."/>
            <person name="Wayne K.J."/>
            <person name="Tettelin H."/>
            <person name="Glass J.I."/>
            <person name="Rusch D."/>
            <person name="Podicherti R."/>
            <person name="Tsui H.-C.T."/>
            <person name="Winkler M.E."/>
        </authorList>
    </citation>
    <scope>NUCLEOTIDE SEQUENCE</scope>
</reference>
<protein>
    <recommendedName>
        <fullName evidence="2">CopG family transcriptional regulator</fullName>
    </recommendedName>
</protein>
<dbReference type="AlphaFoldDB" id="A0A381ZUE9"/>
<proteinExistence type="predicted"/>
<name>A0A381ZUE9_9ZZZZ</name>
<organism evidence="1">
    <name type="scientific">marine metagenome</name>
    <dbReference type="NCBI Taxonomy" id="408172"/>
    <lineage>
        <taxon>unclassified sequences</taxon>
        <taxon>metagenomes</taxon>
        <taxon>ecological metagenomes</taxon>
    </lineage>
</organism>
<evidence type="ECO:0000313" key="1">
    <source>
        <dbReference type="EMBL" id="SVA92447.1"/>
    </source>
</evidence>
<dbReference type="EMBL" id="UINC01022563">
    <property type="protein sequence ID" value="SVA92447.1"/>
    <property type="molecule type" value="Genomic_DNA"/>
</dbReference>
<sequence>MAKSKTEISFEIEEDHVEWLAVNTAEFGLDDESKAIRVLIDFAMEEMDAEDIFAPENMRCRHCG</sequence>
<evidence type="ECO:0008006" key="2">
    <source>
        <dbReference type="Google" id="ProtNLM"/>
    </source>
</evidence>